<dbReference type="GO" id="GO:0070403">
    <property type="term" value="F:NAD+ binding"/>
    <property type="evidence" value="ECO:0007669"/>
    <property type="project" value="UniProtKB-UniRule"/>
</dbReference>
<accession>W8BLP1</accession>
<feature type="binding site" evidence="11 12">
    <location>
        <position position="226"/>
    </location>
    <ligand>
        <name>Zn(2+)</name>
        <dbReference type="ChEBI" id="CHEBI:29105"/>
    </ligand>
</feature>
<comment type="cofactor">
    <cofactor evidence="11">
        <name>Zn(2+)</name>
        <dbReference type="ChEBI" id="CHEBI:29105"/>
    </cofactor>
    <text evidence="11">Binds 1 zinc ion per subunit.</text>
</comment>
<dbReference type="InterPro" id="IPR026590">
    <property type="entry name" value="Ssirtuin_cat_dom"/>
</dbReference>
<evidence type="ECO:0000313" key="15">
    <source>
        <dbReference type="EMBL" id="JAC01981.1"/>
    </source>
</evidence>
<evidence type="ECO:0000256" key="4">
    <source>
        <dbReference type="ARBA" id="ARBA00022833"/>
    </source>
</evidence>
<feature type="compositionally biased region" description="Basic and acidic residues" evidence="13">
    <location>
        <begin position="341"/>
        <end position="363"/>
    </location>
</feature>
<dbReference type="CDD" id="cd01408">
    <property type="entry name" value="SIRT1"/>
    <property type="match status" value="1"/>
</dbReference>
<evidence type="ECO:0000256" key="2">
    <source>
        <dbReference type="ARBA" id="ARBA00022679"/>
    </source>
</evidence>
<reference evidence="15" key="1">
    <citation type="submission" date="2013-07" db="EMBL/GenBank/DDBJ databases">
        <authorList>
            <person name="Geib S."/>
        </authorList>
    </citation>
    <scope>NUCLEOTIDE SEQUENCE</scope>
</reference>
<feature type="region of interest" description="Disordered" evidence="13">
    <location>
        <begin position="341"/>
        <end position="375"/>
    </location>
</feature>
<keyword evidence="2 8" id="KW-0808">Transferase</keyword>
<evidence type="ECO:0000256" key="7">
    <source>
        <dbReference type="ARBA" id="ARBA00048905"/>
    </source>
</evidence>
<evidence type="ECO:0000259" key="14">
    <source>
        <dbReference type="PROSITE" id="PS50305"/>
    </source>
</evidence>
<sequence length="375" mass="42200">MSGRDSPGPSGRESQGNRRPKLSTQAPVGVPLTRRASQVLETIRVSLTNLFSRLALHPDQSASKVIPDLSFDGFLSHWKSNGFKKIVTMVGAGISTSAGIPDFRTPGSGLYDNLQKYNLPHPTDIFELDYFIENPKPFYALAKELYPGNFRPTPVHYFIRLLNEKNLLVRHYTQNIDSLERLAGLPEEKMVEAHGTFHTNHCLECGLEFSKEWMKEKIFSDTIPLCDACNGIVKPDIVFFGEGMPDKFYDMPAEDFKNCDLLIVMGTSLEVYPFASLVGHAEPNCLRVLINRTSIDKFGSPTNKRDINFIGDCDDAVWKMAEALGWSDELKALIKKEGSKFEKPKVRTSDNKHNDDKKPKTSREVPQSNQIEKKS</sequence>
<feature type="active site" description="Proton acceptor" evidence="9 12">
    <location>
        <position position="194"/>
    </location>
</feature>
<feature type="binding site" evidence="10">
    <location>
        <position position="313"/>
    </location>
    <ligand>
        <name>NAD(+)</name>
        <dbReference type="ChEBI" id="CHEBI:57540"/>
    </ligand>
</feature>
<feature type="region of interest" description="Disordered" evidence="13">
    <location>
        <begin position="1"/>
        <end position="30"/>
    </location>
</feature>
<organism evidence="15">
    <name type="scientific">Ceratitis capitata</name>
    <name type="common">Mediterranean fruit fly</name>
    <name type="synonym">Tephritis capitata</name>
    <dbReference type="NCBI Taxonomy" id="7213"/>
    <lineage>
        <taxon>Eukaryota</taxon>
        <taxon>Metazoa</taxon>
        <taxon>Ecdysozoa</taxon>
        <taxon>Arthropoda</taxon>
        <taxon>Hexapoda</taxon>
        <taxon>Insecta</taxon>
        <taxon>Pterygota</taxon>
        <taxon>Neoptera</taxon>
        <taxon>Endopterygota</taxon>
        <taxon>Diptera</taxon>
        <taxon>Brachycera</taxon>
        <taxon>Muscomorpha</taxon>
        <taxon>Tephritoidea</taxon>
        <taxon>Tephritidae</taxon>
        <taxon>Ceratitis</taxon>
        <taxon>Ceratitis</taxon>
    </lineage>
</organism>
<dbReference type="Gene3D" id="3.30.1600.10">
    <property type="entry name" value="SIR2/SIRT2 'Small Domain"/>
    <property type="match status" value="1"/>
</dbReference>
<dbReference type="GO" id="GO:0008270">
    <property type="term" value="F:zinc ion binding"/>
    <property type="evidence" value="ECO:0007669"/>
    <property type="project" value="UniProtKB-UniRule"/>
</dbReference>
<dbReference type="AlphaFoldDB" id="W8BLP1"/>
<dbReference type="Pfam" id="PF02146">
    <property type="entry name" value="SIR2"/>
    <property type="match status" value="1"/>
</dbReference>
<dbReference type="Gene3D" id="3.40.50.1220">
    <property type="entry name" value="TPP-binding domain"/>
    <property type="match status" value="1"/>
</dbReference>
<evidence type="ECO:0000256" key="8">
    <source>
        <dbReference type="PIRNR" id="PIRNR037938"/>
    </source>
</evidence>
<comment type="catalytic activity">
    <reaction evidence="7">
        <text>N(6)-tetradecanoyl-L-lysyl-[protein] + NAD(+) + H2O = 2''-O-tetradecanoyl-ADP-D-ribose + nicotinamide + L-lysyl-[protein]</text>
        <dbReference type="Rhea" id="RHEA:70567"/>
        <dbReference type="Rhea" id="RHEA-COMP:9752"/>
        <dbReference type="Rhea" id="RHEA-COMP:15437"/>
        <dbReference type="ChEBI" id="CHEBI:15377"/>
        <dbReference type="ChEBI" id="CHEBI:17154"/>
        <dbReference type="ChEBI" id="CHEBI:29969"/>
        <dbReference type="ChEBI" id="CHEBI:57540"/>
        <dbReference type="ChEBI" id="CHEBI:141129"/>
        <dbReference type="ChEBI" id="CHEBI:189674"/>
    </reaction>
    <physiologicalReaction direction="left-to-right" evidence="7">
        <dbReference type="Rhea" id="RHEA:70568"/>
    </physiologicalReaction>
</comment>
<dbReference type="EMBL" id="GAMC01004575">
    <property type="protein sequence ID" value="JAC01981.1"/>
    <property type="molecule type" value="mRNA"/>
</dbReference>
<dbReference type="KEGG" id="ccat:101459916"/>
<protein>
    <recommendedName>
        <fullName evidence="8">NAD-dependent protein deacetylase</fullName>
        <ecNumber evidence="8">2.3.1.286</ecNumber>
    </recommendedName>
</protein>
<evidence type="ECO:0000256" key="5">
    <source>
        <dbReference type="ARBA" id="ARBA00023027"/>
    </source>
</evidence>
<feature type="domain" description="Deacetylase sirtuin-type" evidence="14">
    <location>
        <begin position="64"/>
        <end position="327"/>
    </location>
</feature>
<evidence type="ECO:0000256" key="9">
    <source>
        <dbReference type="PIRSR" id="PIRSR037938-1"/>
    </source>
</evidence>
<dbReference type="EC" id="2.3.1.286" evidence="8"/>
<dbReference type="PANTHER" id="PTHR11085">
    <property type="entry name" value="NAD-DEPENDENT PROTEIN DEACYLASE SIRTUIN-5, MITOCHONDRIAL-RELATED"/>
    <property type="match status" value="1"/>
</dbReference>
<evidence type="ECO:0000256" key="13">
    <source>
        <dbReference type="SAM" id="MobiDB-lite"/>
    </source>
</evidence>
<dbReference type="PANTHER" id="PTHR11085:SF6">
    <property type="entry name" value="NAD-DEPENDENT PROTEIN DEACETYLASE SIRTUIN-2"/>
    <property type="match status" value="1"/>
</dbReference>
<dbReference type="PIRSF" id="PIRSF037938">
    <property type="entry name" value="SIR2_euk"/>
    <property type="match status" value="1"/>
</dbReference>
<dbReference type="OrthoDB" id="420264at2759"/>
<keyword evidence="3 8" id="KW-0479">Metal-binding</keyword>
<evidence type="ECO:0000256" key="10">
    <source>
        <dbReference type="PIRSR" id="PIRSR037938-2"/>
    </source>
</evidence>
<comment type="catalytic activity">
    <reaction evidence="6">
        <text>N(6)-hexadecanoyl-L-lysyl-[protein] + NAD(+) + H2O = 2''-O-hexadecanoyl-ADP-D-ribose + nicotinamide + L-lysyl-[protein]</text>
        <dbReference type="Rhea" id="RHEA:70563"/>
        <dbReference type="Rhea" id="RHEA-COMP:9752"/>
        <dbReference type="Rhea" id="RHEA-COMP:14175"/>
        <dbReference type="ChEBI" id="CHEBI:15377"/>
        <dbReference type="ChEBI" id="CHEBI:17154"/>
        <dbReference type="ChEBI" id="CHEBI:29969"/>
        <dbReference type="ChEBI" id="CHEBI:57540"/>
        <dbReference type="ChEBI" id="CHEBI:138936"/>
        <dbReference type="ChEBI" id="CHEBI:189673"/>
    </reaction>
    <physiologicalReaction direction="left-to-right" evidence="6">
        <dbReference type="Rhea" id="RHEA:70564"/>
    </physiologicalReaction>
</comment>
<feature type="compositionally biased region" description="Polar residues" evidence="13">
    <location>
        <begin position="364"/>
        <end position="375"/>
    </location>
</feature>
<feature type="binding site" evidence="11 12">
    <location>
        <position position="229"/>
    </location>
    <ligand>
        <name>Zn(2+)</name>
        <dbReference type="ChEBI" id="CHEBI:29105"/>
    </ligand>
</feature>
<keyword evidence="5 8" id="KW-0520">NAD</keyword>
<feature type="binding site" evidence="10">
    <location>
        <begin position="92"/>
        <end position="96"/>
    </location>
    <ligand>
        <name>NAD(+)</name>
        <dbReference type="ChEBI" id="CHEBI:57540"/>
    </ligand>
</feature>
<dbReference type="InterPro" id="IPR026591">
    <property type="entry name" value="Sirtuin_cat_small_dom_sf"/>
</dbReference>
<feature type="binding site" evidence="10">
    <location>
        <begin position="174"/>
        <end position="177"/>
    </location>
    <ligand>
        <name>NAD(+)</name>
        <dbReference type="ChEBI" id="CHEBI:57540"/>
    </ligand>
</feature>
<evidence type="ECO:0000256" key="1">
    <source>
        <dbReference type="ARBA" id="ARBA00006924"/>
    </source>
</evidence>
<dbReference type="InterPro" id="IPR029035">
    <property type="entry name" value="DHS-like_NAD/FAD-binding_dom"/>
</dbReference>
<comment type="catalytic activity">
    <reaction evidence="8">
        <text>N(6)-acetyl-L-lysyl-[protein] + NAD(+) + H2O = 2''-O-acetyl-ADP-D-ribose + nicotinamide + L-lysyl-[protein]</text>
        <dbReference type="Rhea" id="RHEA:43636"/>
        <dbReference type="Rhea" id="RHEA-COMP:9752"/>
        <dbReference type="Rhea" id="RHEA-COMP:10731"/>
        <dbReference type="ChEBI" id="CHEBI:15377"/>
        <dbReference type="ChEBI" id="CHEBI:17154"/>
        <dbReference type="ChEBI" id="CHEBI:29969"/>
        <dbReference type="ChEBI" id="CHEBI:57540"/>
        <dbReference type="ChEBI" id="CHEBI:61930"/>
        <dbReference type="ChEBI" id="CHEBI:83767"/>
        <dbReference type="EC" id="2.3.1.286"/>
    </reaction>
</comment>
<dbReference type="GO" id="GO:0017136">
    <property type="term" value="F:histone deacetylase activity, NAD-dependent"/>
    <property type="evidence" value="ECO:0007669"/>
    <property type="project" value="InterPro"/>
</dbReference>
<feature type="binding site" evidence="11 12">
    <location>
        <position position="202"/>
    </location>
    <ligand>
        <name>Zn(2+)</name>
        <dbReference type="ChEBI" id="CHEBI:29105"/>
    </ligand>
</feature>
<name>W8BLP1_CERCA</name>
<evidence type="ECO:0000256" key="3">
    <source>
        <dbReference type="ARBA" id="ARBA00022723"/>
    </source>
</evidence>
<comment type="similarity">
    <text evidence="1 8">Belongs to the sirtuin family. Class I subfamily.</text>
</comment>
<feature type="binding site" evidence="10">
    <location>
        <begin position="102"/>
        <end position="104"/>
    </location>
    <ligand>
        <name>NAD(+)</name>
        <dbReference type="ChEBI" id="CHEBI:57540"/>
    </ligand>
</feature>
<evidence type="ECO:0000256" key="11">
    <source>
        <dbReference type="PIRSR" id="PIRSR037938-3"/>
    </source>
</evidence>
<dbReference type="GeneID" id="101459916"/>
<dbReference type="GO" id="GO:0140773">
    <property type="term" value="F:NAD-dependent protein demyristoylase activity"/>
    <property type="evidence" value="ECO:0007669"/>
    <property type="project" value="RHEA"/>
</dbReference>
<dbReference type="InterPro" id="IPR003000">
    <property type="entry name" value="Sirtuin"/>
</dbReference>
<feature type="binding site" evidence="10">
    <location>
        <begin position="267"/>
        <end position="268"/>
    </location>
    <ligand>
        <name>NAD(+)</name>
        <dbReference type="ChEBI" id="CHEBI:57540"/>
    </ligand>
</feature>
<dbReference type="GO" id="GO:0140774">
    <property type="term" value="F:NAD-dependent protein depalmitoylase activity"/>
    <property type="evidence" value="ECO:0007669"/>
    <property type="project" value="RHEA"/>
</dbReference>
<keyword evidence="4 8" id="KW-0862">Zinc</keyword>
<dbReference type="InterPro" id="IPR017328">
    <property type="entry name" value="Sirtuin_class_I"/>
</dbReference>
<feature type="binding site" evidence="11 12">
    <location>
        <position position="205"/>
    </location>
    <ligand>
        <name>Zn(2+)</name>
        <dbReference type="ChEBI" id="CHEBI:29105"/>
    </ligand>
</feature>
<dbReference type="SUPFAM" id="SSF52467">
    <property type="entry name" value="DHS-like NAD/FAD-binding domain"/>
    <property type="match status" value="1"/>
</dbReference>
<dbReference type="PROSITE" id="PS50305">
    <property type="entry name" value="SIRTUIN"/>
    <property type="match status" value="1"/>
</dbReference>
<reference evidence="15" key="2">
    <citation type="journal article" date="2014" name="BMC Genomics">
        <title>A genomic perspective to assessing quality of mass-reared SIT flies used in Mediterranean fruit fly (Ceratitis capitata) eradication in California.</title>
        <authorList>
            <person name="Calla B."/>
            <person name="Hall B."/>
            <person name="Hou S."/>
            <person name="Geib S.M."/>
        </authorList>
    </citation>
    <scope>NUCLEOTIDE SEQUENCE</scope>
</reference>
<gene>
    <name evidence="15" type="primary">SIRT2</name>
</gene>
<dbReference type="GO" id="GO:0005634">
    <property type="term" value="C:nucleus"/>
    <property type="evidence" value="ECO:0007669"/>
    <property type="project" value="TreeGrafter"/>
</dbReference>
<dbReference type="InterPro" id="IPR050134">
    <property type="entry name" value="NAD-dep_sirtuin_deacylases"/>
</dbReference>
<proteinExistence type="evidence at transcript level"/>
<evidence type="ECO:0000256" key="12">
    <source>
        <dbReference type="PROSITE-ProRule" id="PRU00236"/>
    </source>
</evidence>
<evidence type="ECO:0000256" key="6">
    <source>
        <dbReference type="ARBA" id="ARBA00048378"/>
    </source>
</evidence>